<sequence>MQHPHEQAEAGVLHGALKGWRDAIIEQLLFVPVWLAAGLYMLPDERWRALWLFTLPLLALCGTGIAYGTKRRWLRLVAALPPAAAHAAVFGGGKPAWMVALLALAACVAVLRGAAVTGAAARAAVVQRYTIGIACYGIGSIVASRLPEWIPYVPLLTAMGVFSLAVLLFTLNRRMLQREIFSSERGAVTASTRRHNRLFVTVTLAAALAVTILAAGAMGNWVWSMVRSVLQWLFSSHSEPPPPLPDEPKPPAAAPTLPAGERGWLSDVLDVLLYGIGAILLIAAVWFALRETYRRRQAIIRAMLRIVARLASYFGRMNAIDRDTGYVDEETDLPPAERLDSGSPGKGWLGRLFKRRAGRERWGDQADNRARIRYLYRQWLRAWTERGGTIPPNLTPEELRRHANDAETAELIRVYYKARYSDSEITGDDLEAAASTRSPGG</sequence>
<evidence type="ECO:0000259" key="2">
    <source>
        <dbReference type="Pfam" id="PF13559"/>
    </source>
</evidence>
<feature type="transmembrane region" description="Helical" evidence="1">
    <location>
        <begin position="48"/>
        <end position="66"/>
    </location>
</feature>
<feature type="transmembrane region" description="Helical" evidence="1">
    <location>
        <begin position="23"/>
        <end position="42"/>
    </location>
</feature>
<keyword evidence="4" id="KW-1185">Reference proteome</keyword>
<feature type="transmembrane region" description="Helical" evidence="1">
    <location>
        <begin position="126"/>
        <end position="143"/>
    </location>
</feature>
<evidence type="ECO:0000256" key="1">
    <source>
        <dbReference type="SAM" id="Phobius"/>
    </source>
</evidence>
<proteinExistence type="predicted"/>
<keyword evidence="1" id="KW-1133">Transmembrane helix</keyword>
<protein>
    <submittedName>
        <fullName evidence="3">DUF4129 domain-containing protein</fullName>
    </submittedName>
</protein>
<feature type="transmembrane region" description="Helical" evidence="1">
    <location>
        <begin position="271"/>
        <end position="289"/>
    </location>
</feature>
<evidence type="ECO:0000313" key="3">
    <source>
        <dbReference type="EMBL" id="MFC0216716.1"/>
    </source>
</evidence>
<comment type="caution">
    <text evidence="3">The sequence shown here is derived from an EMBL/GenBank/DDBJ whole genome shotgun (WGS) entry which is preliminary data.</text>
</comment>
<dbReference type="Pfam" id="PF13559">
    <property type="entry name" value="DUF4129"/>
    <property type="match status" value="1"/>
</dbReference>
<dbReference type="InterPro" id="IPR025403">
    <property type="entry name" value="TgpA-like_C"/>
</dbReference>
<dbReference type="EMBL" id="JBHLWN010000125">
    <property type="protein sequence ID" value="MFC0216716.1"/>
    <property type="molecule type" value="Genomic_DNA"/>
</dbReference>
<keyword evidence="1" id="KW-0472">Membrane</keyword>
<dbReference type="RefSeq" id="WP_377475178.1">
    <property type="nucleotide sequence ID" value="NZ_JBHLWN010000125.1"/>
</dbReference>
<dbReference type="Proteomes" id="UP001589776">
    <property type="component" value="Unassembled WGS sequence"/>
</dbReference>
<gene>
    <name evidence="3" type="ORF">ACFFK0_30420</name>
</gene>
<feature type="transmembrane region" description="Helical" evidence="1">
    <location>
        <begin position="96"/>
        <end position="114"/>
    </location>
</feature>
<accession>A0ABV6DVP0</accession>
<evidence type="ECO:0000313" key="4">
    <source>
        <dbReference type="Proteomes" id="UP001589776"/>
    </source>
</evidence>
<name>A0ABV6DVP0_9BACL</name>
<keyword evidence="1" id="KW-0812">Transmembrane</keyword>
<feature type="transmembrane region" description="Helical" evidence="1">
    <location>
        <begin position="149"/>
        <end position="171"/>
    </location>
</feature>
<reference evidence="3 4" key="1">
    <citation type="submission" date="2024-09" db="EMBL/GenBank/DDBJ databases">
        <authorList>
            <person name="Sun Q."/>
            <person name="Mori K."/>
        </authorList>
    </citation>
    <scope>NUCLEOTIDE SEQUENCE [LARGE SCALE GENOMIC DNA]</scope>
    <source>
        <strain evidence="3 4">CCM 7759</strain>
    </source>
</reference>
<organism evidence="3 4">
    <name type="scientific">Paenibacillus chartarius</name>
    <dbReference type="NCBI Taxonomy" id="747481"/>
    <lineage>
        <taxon>Bacteria</taxon>
        <taxon>Bacillati</taxon>
        <taxon>Bacillota</taxon>
        <taxon>Bacilli</taxon>
        <taxon>Bacillales</taxon>
        <taxon>Paenibacillaceae</taxon>
        <taxon>Paenibacillus</taxon>
    </lineage>
</organism>
<feature type="transmembrane region" description="Helical" evidence="1">
    <location>
        <begin position="198"/>
        <end position="223"/>
    </location>
</feature>
<feature type="domain" description="Protein-glutamine gamma-glutamyltransferase-like C-terminal" evidence="2">
    <location>
        <begin position="375"/>
        <end position="434"/>
    </location>
</feature>